<evidence type="ECO:0000313" key="2">
    <source>
        <dbReference type="Proteomes" id="UP000183967"/>
    </source>
</evidence>
<proteinExistence type="predicted"/>
<name>A0A1M5V0Y0_9FIRM</name>
<dbReference type="Proteomes" id="UP000183967">
    <property type="component" value="Unassembled WGS sequence"/>
</dbReference>
<evidence type="ECO:0000313" key="1">
    <source>
        <dbReference type="EMBL" id="SHH68922.1"/>
    </source>
</evidence>
<dbReference type="AlphaFoldDB" id="A0A1M5V0Y0"/>
<organism evidence="1 2">
    <name type="scientific">Caloranaerobacter azorensis DSM 13643</name>
    <dbReference type="NCBI Taxonomy" id="1121264"/>
    <lineage>
        <taxon>Bacteria</taxon>
        <taxon>Bacillati</taxon>
        <taxon>Bacillota</taxon>
        <taxon>Tissierellia</taxon>
        <taxon>Tissierellales</taxon>
        <taxon>Thermohalobacteraceae</taxon>
        <taxon>Caloranaerobacter</taxon>
    </lineage>
</organism>
<sequence>MIKIDIKKFKSISFEDCINYYIDQEMDTYIKRVASEVITNAKKKLAFNKMSENEQIEYFLKCSLLKIVPSEQWQKFSRNKDYSADALYITLKRHYFLVTNNFPS</sequence>
<reference evidence="2" key="1">
    <citation type="submission" date="2016-11" db="EMBL/GenBank/DDBJ databases">
        <authorList>
            <person name="Varghese N."/>
            <person name="Submissions S."/>
        </authorList>
    </citation>
    <scope>NUCLEOTIDE SEQUENCE [LARGE SCALE GENOMIC DNA]</scope>
    <source>
        <strain evidence="2">DSM 13643</strain>
    </source>
</reference>
<dbReference type="EMBL" id="FQXO01000046">
    <property type="protein sequence ID" value="SHH68922.1"/>
    <property type="molecule type" value="Genomic_DNA"/>
</dbReference>
<dbReference type="OrthoDB" id="1956702at2"/>
<protein>
    <submittedName>
        <fullName evidence="1">Uncharacterized protein</fullName>
    </submittedName>
</protein>
<keyword evidence="2" id="KW-1185">Reference proteome</keyword>
<accession>A0A1M5V0Y0</accession>
<gene>
    <name evidence="1" type="ORF">SAMN02745135_01685</name>
</gene>
<dbReference type="RefSeq" id="WP_073196926.1">
    <property type="nucleotide sequence ID" value="NZ_FQXO01000046.1"/>
</dbReference>